<reference evidence="2" key="1">
    <citation type="journal article" date="2019" name="Int. J. Syst. Evol. Microbiol.">
        <title>The Global Catalogue of Microorganisms (GCM) 10K type strain sequencing project: providing services to taxonomists for standard genome sequencing and annotation.</title>
        <authorList>
            <consortium name="The Broad Institute Genomics Platform"/>
            <consortium name="The Broad Institute Genome Sequencing Center for Infectious Disease"/>
            <person name="Wu L."/>
            <person name="Ma J."/>
        </authorList>
    </citation>
    <scope>NUCLEOTIDE SEQUENCE [LARGE SCALE GENOMIC DNA]</scope>
    <source>
        <strain evidence="2">JCM 13501</strain>
    </source>
</reference>
<accession>A0ABQ2H2P4</accession>
<dbReference type="Proteomes" id="UP000616499">
    <property type="component" value="Unassembled WGS sequence"/>
</dbReference>
<comment type="caution">
    <text evidence="1">The sequence shown here is derived from an EMBL/GenBank/DDBJ whole genome shotgun (WGS) entry which is preliminary data.</text>
</comment>
<dbReference type="EMBL" id="BMNW01000011">
    <property type="protein sequence ID" value="GGM25206.1"/>
    <property type="molecule type" value="Genomic_DNA"/>
</dbReference>
<proteinExistence type="predicted"/>
<gene>
    <name evidence="1" type="ORF">GCM10009425_40010</name>
</gene>
<dbReference type="RefSeq" id="WP_188867904.1">
    <property type="nucleotide sequence ID" value="NZ_BMNW01000011.1"/>
</dbReference>
<protein>
    <submittedName>
        <fullName evidence="1">Uncharacterized protein</fullName>
    </submittedName>
</protein>
<evidence type="ECO:0000313" key="2">
    <source>
        <dbReference type="Proteomes" id="UP000616499"/>
    </source>
</evidence>
<organism evidence="1 2">
    <name type="scientific">Pseudomonas asuensis</name>
    <dbReference type="NCBI Taxonomy" id="1825787"/>
    <lineage>
        <taxon>Bacteria</taxon>
        <taxon>Pseudomonadati</taxon>
        <taxon>Pseudomonadota</taxon>
        <taxon>Gammaproteobacteria</taxon>
        <taxon>Pseudomonadales</taxon>
        <taxon>Pseudomonadaceae</taxon>
        <taxon>Pseudomonas</taxon>
    </lineage>
</organism>
<sequence length="100" mass="11039">MLIQTREYHPIATLPGAQPVKFEVSPFHLHVSIGQPYTEMAVKLGQLRFEETTMTFNKIPVVNVCGGSGSDLFWQIALKPEDAADLQTLIAEILEAAKSL</sequence>
<evidence type="ECO:0000313" key="1">
    <source>
        <dbReference type="EMBL" id="GGM25206.1"/>
    </source>
</evidence>
<keyword evidence="2" id="KW-1185">Reference proteome</keyword>
<name>A0ABQ2H2P4_9PSED</name>